<dbReference type="Pfam" id="PF03724">
    <property type="entry name" value="META"/>
    <property type="match status" value="1"/>
</dbReference>
<sequence>MLRIARHARQTRLGASIAAALLGAGLVLATAGCAGGGEDFTGDWGDAAASDQPSLSIEEGGAFSGTDGCNRLTGTAKISGDTIDFGVVASTMMACEGVDTWLNGLATGTIAGDALEISDADGNVIGSLPRQ</sequence>
<dbReference type="PROSITE" id="PS51257">
    <property type="entry name" value="PROKAR_LIPOPROTEIN"/>
    <property type="match status" value="1"/>
</dbReference>
<dbReference type="EMBL" id="CAJVAP010000035">
    <property type="protein sequence ID" value="CAG7620151.1"/>
    <property type="molecule type" value="Genomic_DNA"/>
</dbReference>
<evidence type="ECO:0000313" key="3">
    <source>
        <dbReference type="EMBL" id="CAG7620151.1"/>
    </source>
</evidence>
<reference evidence="3" key="1">
    <citation type="submission" date="2021-06" db="EMBL/GenBank/DDBJ databases">
        <authorList>
            <person name="Criscuolo A."/>
        </authorList>
    </citation>
    <scope>NUCLEOTIDE SEQUENCE</scope>
    <source>
        <strain evidence="3">CIP111803</strain>
    </source>
</reference>
<dbReference type="InterPro" id="IPR005184">
    <property type="entry name" value="DUF306_Meta_HslJ"/>
</dbReference>
<evidence type="ECO:0000313" key="4">
    <source>
        <dbReference type="Proteomes" id="UP000693892"/>
    </source>
</evidence>
<accession>A0A916K3G7</accession>
<dbReference type="RefSeq" id="WP_218116273.1">
    <property type="nucleotide sequence ID" value="NZ_CAJVAP010000035.1"/>
</dbReference>
<organism evidence="3 4">
    <name type="scientific">Leucobacter soli</name>
    <dbReference type="NCBI Taxonomy" id="2812850"/>
    <lineage>
        <taxon>Bacteria</taxon>
        <taxon>Bacillati</taxon>
        <taxon>Actinomycetota</taxon>
        <taxon>Actinomycetes</taxon>
        <taxon>Micrococcales</taxon>
        <taxon>Microbacteriaceae</taxon>
        <taxon>Leucobacter</taxon>
    </lineage>
</organism>
<keyword evidence="1" id="KW-0732">Signal</keyword>
<dbReference type="Proteomes" id="UP000693892">
    <property type="component" value="Unassembled WGS sequence"/>
</dbReference>
<name>A0A916K3G7_9MICO</name>
<feature type="domain" description="DUF306" evidence="2">
    <location>
        <begin position="47"/>
        <end position="98"/>
    </location>
</feature>
<feature type="signal peptide" evidence="1">
    <location>
        <begin position="1"/>
        <end position="29"/>
    </location>
</feature>
<gene>
    <name evidence="3" type="ORF">LEUCIP111803_02346</name>
</gene>
<evidence type="ECO:0000256" key="1">
    <source>
        <dbReference type="SAM" id="SignalP"/>
    </source>
</evidence>
<dbReference type="AlphaFoldDB" id="A0A916K3G7"/>
<evidence type="ECO:0000259" key="2">
    <source>
        <dbReference type="Pfam" id="PF03724"/>
    </source>
</evidence>
<protein>
    <recommendedName>
        <fullName evidence="2">DUF306 domain-containing protein</fullName>
    </recommendedName>
</protein>
<feature type="chain" id="PRO_5038436808" description="DUF306 domain-containing protein" evidence="1">
    <location>
        <begin position="30"/>
        <end position="131"/>
    </location>
</feature>
<comment type="caution">
    <text evidence="3">The sequence shown here is derived from an EMBL/GenBank/DDBJ whole genome shotgun (WGS) entry which is preliminary data.</text>
</comment>
<keyword evidence="4" id="KW-1185">Reference proteome</keyword>
<proteinExistence type="predicted"/>